<evidence type="ECO:0000256" key="1">
    <source>
        <dbReference type="SAM" id="Phobius"/>
    </source>
</evidence>
<accession>A0AAF0U8V6</accession>
<keyword evidence="1" id="KW-0472">Membrane</keyword>
<evidence type="ECO:0000313" key="2">
    <source>
        <dbReference type="EMBL" id="WMV41334.1"/>
    </source>
</evidence>
<feature type="non-terminal residue" evidence="2">
    <location>
        <position position="1"/>
    </location>
</feature>
<dbReference type="InterPro" id="IPR043128">
    <property type="entry name" value="Rev_trsase/Diguanyl_cyclase"/>
</dbReference>
<keyword evidence="1" id="KW-0812">Transmembrane</keyword>
<feature type="transmembrane region" description="Helical" evidence="1">
    <location>
        <begin position="45"/>
        <end position="64"/>
    </location>
</feature>
<sequence length="66" mass="8343">KNFSSIAAHLIRLTKKEVTFEWTEKFEEIFQKLKTFLTTTQFMRYWWKIRILLFTVTLHIRVWVWY</sequence>
<evidence type="ECO:0008006" key="4">
    <source>
        <dbReference type="Google" id="ProtNLM"/>
    </source>
</evidence>
<keyword evidence="3" id="KW-1185">Reference proteome</keyword>
<dbReference type="InterPro" id="IPR043502">
    <property type="entry name" value="DNA/RNA_pol_sf"/>
</dbReference>
<proteinExistence type="predicted"/>
<dbReference type="Gene3D" id="3.30.70.270">
    <property type="match status" value="1"/>
</dbReference>
<dbReference type="Proteomes" id="UP001234989">
    <property type="component" value="Chromosome 8"/>
</dbReference>
<protein>
    <recommendedName>
        <fullName evidence="4">Reverse transcriptase/retrotransposon-derived protein RNase H-like domain-containing protein</fullName>
    </recommendedName>
</protein>
<evidence type="ECO:0000313" key="3">
    <source>
        <dbReference type="Proteomes" id="UP001234989"/>
    </source>
</evidence>
<dbReference type="AlphaFoldDB" id="A0AAF0U8V6"/>
<organism evidence="2 3">
    <name type="scientific">Solanum verrucosum</name>
    <dbReference type="NCBI Taxonomy" id="315347"/>
    <lineage>
        <taxon>Eukaryota</taxon>
        <taxon>Viridiplantae</taxon>
        <taxon>Streptophyta</taxon>
        <taxon>Embryophyta</taxon>
        <taxon>Tracheophyta</taxon>
        <taxon>Spermatophyta</taxon>
        <taxon>Magnoliopsida</taxon>
        <taxon>eudicotyledons</taxon>
        <taxon>Gunneridae</taxon>
        <taxon>Pentapetalae</taxon>
        <taxon>asterids</taxon>
        <taxon>lamiids</taxon>
        <taxon>Solanales</taxon>
        <taxon>Solanaceae</taxon>
        <taxon>Solanoideae</taxon>
        <taxon>Solaneae</taxon>
        <taxon>Solanum</taxon>
    </lineage>
</organism>
<reference evidence="2" key="1">
    <citation type="submission" date="2023-08" db="EMBL/GenBank/DDBJ databases">
        <title>A de novo genome assembly of Solanum verrucosum Schlechtendal, a Mexican diploid species geographically isolated from the other diploid A-genome species in potato relatives.</title>
        <authorList>
            <person name="Hosaka K."/>
        </authorList>
    </citation>
    <scope>NUCLEOTIDE SEQUENCE</scope>
    <source>
        <tissue evidence="2">Young leaves</tissue>
    </source>
</reference>
<gene>
    <name evidence="2" type="ORF">MTR67_034719</name>
</gene>
<dbReference type="EMBL" id="CP133619">
    <property type="protein sequence ID" value="WMV41334.1"/>
    <property type="molecule type" value="Genomic_DNA"/>
</dbReference>
<dbReference type="SUPFAM" id="SSF56672">
    <property type="entry name" value="DNA/RNA polymerases"/>
    <property type="match status" value="1"/>
</dbReference>
<keyword evidence="1" id="KW-1133">Transmembrane helix</keyword>
<name>A0AAF0U8V6_SOLVR</name>